<proteinExistence type="predicted"/>
<gene>
    <name evidence="2" type="ORF">VP01_2962g10</name>
</gene>
<evidence type="ECO:0000256" key="1">
    <source>
        <dbReference type="SAM" id="MobiDB-lite"/>
    </source>
</evidence>
<feature type="region of interest" description="Disordered" evidence="1">
    <location>
        <begin position="91"/>
        <end position="118"/>
    </location>
</feature>
<protein>
    <submittedName>
        <fullName evidence="2">Uncharacterized protein</fullName>
    </submittedName>
</protein>
<feature type="compositionally biased region" description="Basic and acidic residues" evidence="1">
    <location>
        <begin position="94"/>
        <end position="103"/>
    </location>
</feature>
<dbReference type="SUPFAM" id="SSF52266">
    <property type="entry name" value="SGNH hydrolase"/>
    <property type="match status" value="1"/>
</dbReference>
<evidence type="ECO:0000313" key="2">
    <source>
        <dbReference type="EMBL" id="KNZ54380.1"/>
    </source>
</evidence>
<dbReference type="EMBL" id="LAVV01007904">
    <property type="protein sequence ID" value="KNZ54380.1"/>
    <property type="molecule type" value="Genomic_DNA"/>
</dbReference>
<dbReference type="VEuPathDB" id="FungiDB:VP01_2962g10"/>
<name>A0A0L6V2L3_9BASI</name>
<sequence length="448" mass="51935">MLCICRLYRIRYPWTFSRSTGTSQSSSSWKELSDSYLGLPTCDPFAEPGWVSFNASFYNDANWIPMDSSCPPSPDYLSALRAIRNVPQSLPLSQREDQIHRPVEPSSQKEFQRGKPSDRHSFDLWGRPYPDLSFLKGKTILLLGDSVDRNSLEHLHQLIHADVRSLHYDDISHPPPSDWDPRSTPWEVNLGLLHPRNYSNASAPDNLRAFAGLNCKLINGFFYGLDDTEEFSVQGDWHAPGLAENRVRELYEPMTRAYGIEDGEGPAFIMLQSGLWDLAFFGRRNRQNNETTEGPLGVEQMDWWQTRFRSLIRAVKDTWPDTPLWIRTTHRIGEQFWAAHDWQAGLKHGLGKGFVNFFPDHRVHQIRQMQLAVAREQGLPVFDFYNIWEGFQKFQDKVHPLKVPGGVLMNQALMHHVWMESIGRHNWDPSYLARNRIAKLPHYLNQFY</sequence>
<reference evidence="2 3" key="1">
    <citation type="submission" date="2015-08" db="EMBL/GenBank/DDBJ databases">
        <title>Next Generation Sequencing and Analysis of the Genome of Puccinia sorghi L Schw, the Causal Agent of Maize Common Rust.</title>
        <authorList>
            <person name="Rochi L."/>
            <person name="Burguener G."/>
            <person name="Darino M."/>
            <person name="Turjanski A."/>
            <person name="Kreff E."/>
            <person name="Dieguez M.J."/>
            <person name="Sacco F."/>
        </authorList>
    </citation>
    <scope>NUCLEOTIDE SEQUENCE [LARGE SCALE GENOMIC DNA]</scope>
    <source>
        <strain evidence="2 3">RO10H11247</strain>
    </source>
</reference>
<accession>A0A0L6V2L3</accession>
<dbReference type="OrthoDB" id="2588793at2759"/>
<keyword evidence="3" id="KW-1185">Reference proteome</keyword>
<comment type="caution">
    <text evidence="2">The sequence shown here is derived from an EMBL/GenBank/DDBJ whole genome shotgun (WGS) entry which is preliminary data.</text>
</comment>
<evidence type="ECO:0000313" key="3">
    <source>
        <dbReference type="Proteomes" id="UP000037035"/>
    </source>
</evidence>
<dbReference type="AlphaFoldDB" id="A0A0L6V2L3"/>
<dbReference type="Proteomes" id="UP000037035">
    <property type="component" value="Unassembled WGS sequence"/>
</dbReference>
<organism evidence="2 3">
    <name type="scientific">Puccinia sorghi</name>
    <dbReference type="NCBI Taxonomy" id="27349"/>
    <lineage>
        <taxon>Eukaryota</taxon>
        <taxon>Fungi</taxon>
        <taxon>Dikarya</taxon>
        <taxon>Basidiomycota</taxon>
        <taxon>Pucciniomycotina</taxon>
        <taxon>Pucciniomycetes</taxon>
        <taxon>Pucciniales</taxon>
        <taxon>Pucciniaceae</taxon>
        <taxon>Puccinia</taxon>
    </lineage>
</organism>